<dbReference type="AlphaFoldDB" id="A0A0L0MG37"/>
<protein>
    <recommendedName>
        <fullName evidence="4">PNPLA domain-containing protein</fullName>
    </recommendedName>
</protein>
<evidence type="ECO:0000313" key="2">
    <source>
        <dbReference type="EMBL" id="KND61271.1"/>
    </source>
</evidence>
<evidence type="ECO:0000256" key="1">
    <source>
        <dbReference type="SAM" id="Phobius"/>
    </source>
</evidence>
<name>A0A0L0MG37_9BURK</name>
<comment type="caution">
    <text evidence="2">The sequence shown here is derived from an EMBL/GenBank/DDBJ whole genome shotgun (WGS) entry which is preliminary data.</text>
</comment>
<accession>A0A0L0MG37</accession>
<feature type="transmembrane region" description="Helical" evidence="1">
    <location>
        <begin position="195"/>
        <end position="219"/>
    </location>
</feature>
<keyword evidence="1" id="KW-1133">Transmembrane helix</keyword>
<dbReference type="SUPFAM" id="SSF52151">
    <property type="entry name" value="FabD/lysophospholipase-like"/>
    <property type="match status" value="1"/>
</dbReference>
<sequence>MAAALAAAMGALIYAPLIVSTMSRPVALALVAAIVATPLVATIGALDWMIHKPPLSAWSPKLAIAGIVGFAISSMLLATRINPQAIASVDAVRIVDIVCALLPALMLMVLVLRRRVTRRVYRMLRLSRIRRVCGMRGKTQRFERLRRRPYTYDLFESHHAVKFEEVFAQVMAFIALGALGLIVLGALSAKHVRSIGSLGTIMLFLAAAIVFVSGSQLFLRRVSRAVPGFTSAIAIGVVIVLQYLAHEPLDVEHFDDDASRTAARAIPRYANAATGTLAQTVSLQTDAPPPGPHILVNAYGGGLRAAIYTAQTLALADDASCGTFGTHLHAMSGVSGGSLGIAVYLVARQRMVAQGAWTHCDPAKQTPLTDVVTQALVQDHLSPVIATFLGRDVFLRTPLTPRASATRGQAMLESWDDALAEAFDESHPARRADERNRLHPLALPLADLTGGIAPAPHVFFNTTDADSGNNEWFSNGIGAQATATCAQPTRYSSFEECSPAQPIYMSVGEAVLHSARFPIVTPAGDYTELGKRHRLVDGGYADNSGAQTLSLQVLTAARREFGKDIVLLDINGNPPELGVEDKTSADDPARPVSRCEQAARQAESSVPTSLLALFQTRAARAEDAVKRLAQWVPECEGLTIQQCLKPIQLNLERIHDIRHINDPRCDQIERARTAPLGWYTGSSASRLVRKSSQDGALDVCTRAKLDCVFASRPLDGEVGSYVQAQ</sequence>
<evidence type="ECO:0008006" key="4">
    <source>
        <dbReference type="Google" id="ProtNLM"/>
    </source>
</evidence>
<keyword evidence="1" id="KW-0812">Transmembrane</keyword>
<reference evidence="3" key="1">
    <citation type="submission" date="2015-06" db="EMBL/GenBank/DDBJ databases">
        <title>Comparative genomics of Burkholderia leaf nodule symbionts.</title>
        <authorList>
            <person name="Carlier A."/>
            <person name="Eberl L."/>
            <person name="Pinto-Carbo M."/>
        </authorList>
    </citation>
    <scope>NUCLEOTIDE SEQUENCE [LARGE SCALE GENOMIC DNA]</scope>
    <source>
        <strain evidence="3">UZHbot4</strain>
    </source>
</reference>
<dbReference type="RefSeq" id="WP_050452795.1">
    <property type="nucleotide sequence ID" value="NZ_LFJJ01000026.1"/>
</dbReference>
<feature type="transmembrane region" description="Helical" evidence="1">
    <location>
        <begin position="27"/>
        <end position="50"/>
    </location>
</feature>
<dbReference type="EMBL" id="LFJJ01000026">
    <property type="protein sequence ID" value="KND61271.1"/>
    <property type="molecule type" value="Genomic_DNA"/>
</dbReference>
<keyword evidence="3" id="KW-1185">Reference proteome</keyword>
<dbReference type="OrthoDB" id="581211at2"/>
<feature type="transmembrane region" description="Helical" evidence="1">
    <location>
        <begin position="62"/>
        <end position="79"/>
    </location>
</feature>
<evidence type="ECO:0000313" key="3">
    <source>
        <dbReference type="Proteomes" id="UP000036959"/>
    </source>
</evidence>
<organism evidence="2 3">
    <name type="scientific">Candidatus Burkholderia verschuerenii</name>
    <dbReference type="NCBI Taxonomy" id="242163"/>
    <lineage>
        <taxon>Bacteria</taxon>
        <taxon>Pseudomonadati</taxon>
        <taxon>Pseudomonadota</taxon>
        <taxon>Betaproteobacteria</taxon>
        <taxon>Burkholderiales</taxon>
        <taxon>Burkholderiaceae</taxon>
        <taxon>Burkholderia</taxon>
    </lineage>
</organism>
<dbReference type="PATRIC" id="fig|242163.4.peg.3687"/>
<feature type="transmembrane region" description="Helical" evidence="1">
    <location>
        <begin position="166"/>
        <end position="189"/>
    </location>
</feature>
<gene>
    <name evidence="2" type="ORF">BVER_04136c</name>
</gene>
<feature type="transmembrane region" description="Helical" evidence="1">
    <location>
        <begin position="226"/>
        <end position="245"/>
    </location>
</feature>
<dbReference type="InterPro" id="IPR016035">
    <property type="entry name" value="Acyl_Trfase/lysoPLipase"/>
</dbReference>
<feature type="transmembrane region" description="Helical" evidence="1">
    <location>
        <begin position="91"/>
        <end position="112"/>
    </location>
</feature>
<keyword evidence="1" id="KW-0472">Membrane</keyword>
<dbReference type="Proteomes" id="UP000036959">
    <property type="component" value="Unassembled WGS sequence"/>
</dbReference>
<proteinExistence type="predicted"/>